<reference evidence="4" key="1">
    <citation type="journal article" date="2010" name="Nat. Biotechnol.">
        <title>Draft genome sequence of the oilseed species Ricinus communis.</title>
        <authorList>
            <person name="Chan A.P."/>
            <person name="Crabtree J."/>
            <person name="Zhao Q."/>
            <person name="Lorenzi H."/>
            <person name="Orvis J."/>
            <person name="Puiu D."/>
            <person name="Melake-Berhan A."/>
            <person name="Jones K.M."/>
            <person name="Redman J."/>
            <person name="Chen G."/>
            <person name="Cahoon E.B."/>
            <person name="Gedil M."/>
            <person name="Stanke M."/>
            <person name="Haas B.J."/>
            <person name="Wortman J.R."/>
            <person name="Fraser-Liggett C.M."/>
            <person name="Ravel J."/>
            <person name="Rabinowicz P.D."/>
        </authorList>
    </citation>
    <scope>NUCLEOTIDE SEQUENCE [LARGE SCALE GENOMIC DNA]</scope>
    <source>
        <strain evidence="4">cv. Hale</strain>
    </source>
</reference>
<dbReference type="eggNOG" id="KOG1454">
    <property type="taxonomic scope" value="Eukaryota"/>
</dbReference>
<dbReference type="PANTHER" id="PTHR43689">
    <property type="entry name" value="HYDROLASE"/>
    <property type="match status" value="1"/>
</dbReference>
<sequence>MSPASLVRRCTIKAANSIISTLGFIVFLYLDFLEIIFCIIYRFLDKFFEGKACSCYCESREAQEGNAGVDAEGIEMSETLYRRQNVFRQTGLLGFARKWENCSVGAAEGKMVNNNKWSDCGCESCVSWMKDGSGQKLHVVMREPSRAANADSCSNLAENVIFLHGFLSSSSFWTETVFPNLSESGEQNYRLFAVDLLGFGRSPKPNNCFYTLRDHLEMIEKSVIHPFELKSFHVVAYSMGCIIALALAAKYSDCVKSITLVAPPYFPSSKEEASLVALQKLAGKKLWPPLLFGSSFMSWYEHLGRCVCLLICRNHRIWENILKLLTWRR</sequence>
<gene>
    <name evidence="3" type="ORF">RCOM_0844970</name>
</gene>
<evidence type="ECO:0000259" key="2">
    <source>
        <dbReference type="Pfam" id="PF00561"/>
    </source>
</evidence>
<dbReference type="EMBL" id="EQ974243">
    <property type="protein sequence ID" value="EEF31418.1"/>
    <property type="molecule type" value="Genomic_DNA"/>
</dbReference>
<dbReference type="InParanoid" id="B9SY77"/>
<keyword evidence="1" id="KW-1133">Transmembrane helix</keyword>
<evidence type="ECO:0000313" key="3">
    <source>
        <dbReference type="EMBL" id="EEF31418.1"/>
    </source>
</evidence>
<proteinExistence type="predicted"/>
<keyword evidence="4" id="KW-1185">Reference proteome</keyword>
<dbReference type="Gene3D" id="3.40.50.1820">
    <property type="entry name" value="alpha/beta hydrolase"/>
    <property type="match status" value="1"/>
</dbReference>
<dbReference type="PRINTS" id="PR00111">
    <property type="entry name" value="ABHYDROLASE"/>
</dbReference>
<dbReference type="PANTHER" id="PTHR43689:SF14">
    <property type="entry name" value="LYSOPHOSPHOLIPASE BODYGUARD 4-RELATED"/>
    <property type="match status" value="1"/>
</dbReference>
<dbReference type="Pfam" id="PF00561">
    <property type="entry name" value="Abhydrolase_1"/>
    <property type="match status" value="1"/>
</dbReference>
<name>B9SY77_RICCO</name>
<dbReference type="GO" id="GO:0016787">
    <property type="term" value="F:hydrolase activity"/>
    <property type="evidence" value="ECO:0007669"/>
    <property type="project" value="UniProtKB-KW"/>
</dbReference>
<keyword evidence="3" id="KW-0378">Hydrolase</keyword>
<keyword evidence="1" id="KW-0472">Membrane</keyword>
<dbReference type="AlphaFoldDB" id="B9SY77"/>
<dbReference type="InterPro" id="IPR000073">
    <property type="entry name" value="AB_hydrolase_1"/>
</dbReference>
<feature type="domain" description="AB hydrolase-1" evidence="2">
    <location>
        <begin position="160"/>
        <end position="272"/>
    </location>
</feature>
<evidence type="ECO:0000313" key="4">
    <source>
        <dbReference type="Proteomes" id="UP000008311"/>
    </source>
</evidence>
<accession>B9SY77</accession>
<dbReference type="SUPFAM" id="SSF53474">
    <property type="entry name" value="alpha/beta-Hydrolases"/>
    <property type="match status" value="1"/>
</dbReference>
<feature type="transmembrane region" description="Helical" evidence="1">
    <location>
        <begin position="21"/>
        <end position="44"/>
    </location>
</feature>
<evidence type="ECO:0000256" key="1">
    <source>
        <dbReference type="SAM" id="Phobius"/>
    </source>
</evidence>
<organism evidence="3 4">
    <name type="scientific">Ricinus communis</name>
    <name type="common">Castor bean</name>
    <dbReference type="NCBI Taxonomy" id="3988"/>
    <lineage>
        <taxon>Eukaryota</taxon>
        <taxon>Viridiplantae</taxon>
        <taxon>Streptophyta</taxon>
        <taxon>Embryophyta</taxon>
        <taxon>Tracheophyta</taxon>
        <taxon>Spermatophyta</taxon>
        <taxon>Magnoliopsida</taxon>
        <taxon>eudicotyledons</taxon>
        <taxon>Gunneridae</taxon>
        <taxon>Pentapetalae</taxon>
        <taxon>rosids</taxon>
        <taxon>fabids</taxon>
        <taxon>Malpighiales</taxon>
        <taxon>Euphorbiaceae</taxon>
        <taxon>Acalyphoideae</taxon>
        <taxon>Acalypheae</taxon>
        <taxon>Ricinus</taxon>
    </lineage>
</organism>
<protein>
    <submittedName>
        <fullName evidence="3">Valacyclovir hydrolase, putative</fullName>
    </submittedName>
</protein>
<dbReference type="STRING" id="3988.B9SY77"/>
<dbReference type="InterPro" id="IPR029058">
    <property type="entry name" value="AB_hydrolase_fold"/>
</dbReference>
<dbReference type="Proteomes" id="UP000008311">
    <property type="component" value="Unassembled WGS sequence"/>
</dbReference>
<keyword evidence="1" id="KW-0812">Transmembrane</keyword>